<dbReference type="CDD" id="cd01830">
    <property type="entry name" value="XynE_like"/>
    <property type="match status" value="1"/>
</dbReference>
<evidence type="ECO:0000313" key="3">
    <source>
        <dbReference type="EMBL" id="EID52721.1"/>
    </source>
</evidence>
<dbReference type="STRING" id="882086.SacxiDRAFT_0445"/>
<dbReference type="SUPFAM" id="SSF52266">
    <property type="entry name" value="SGNH hydrolase"/>
    <property type="match status" value="1"/>
</dbReference>
<dbReference type="InterPro" id="IPR053140">
    <property type="entry name" value="GDSL_Rv0518-like"/>
</dbReference>
<dbReference type="eggNOG" id="COG2755">
    <property type="taxonomic scope" value="Bacteria"/>
</dbReference>
<organism evidence="3 4">
    <name type="scientific">Saccharomonospora xinjiangensis XJ-54</name>
    <dbReference type="NCBI Taxonomy" id="882086"/>
    <lineage>
        <taxon>Bacteria</taxon>
        <taxon>Bacillati</taxon>
        <taxon>Actinomycetota</taxon>
        <taxon>Actinomycetes</taxon>
        <taxon>Pseudonocardiales</taxon>
        <taxon>Pseudonocardiaceae</taxon>
        <taxon>Saccharomonospora</taxon>
    </lineage>
</organism>
<proteinExistence type="predicted"/>
<keyword evidence="1" id="KW-0732">Signal</keyword>
<reference evidence="3 4" key="1">
    <citation type="submission" date="2012-01" db="EMBL/GenBank/DDBJ databases">
        <title>Improved High-Quality Draft sequence of Saccharomonospora xinjiangensis XJ-54.</title>
        <authorList>
            <consortium name="US DOE Joint Genome Institute"/>
            <person name="Lucas S."/>
            <person name="Han J."/>
            <person name="Lapidus A."/>
            <person name="Cheng J.-F."/>
            <person name="Goodwin L."/>
            <person name="Pitluck S."/>
            <person name="Peters L."/>
            <person name="Mikhailova N."/>
            <person name="Teshima H."/>
            <person name="Detter J.C."/>
            <person name="Han C."/>
            <person name="Tapia R."/>
            <person name="Land M."/>
            <person name="Hauser L."/>
            <person name="Kyrpides N."/>
            <person name="Ivanova N."/>
            <person name="Pagani I."/>
            <person name="Brambilla E.-M."/>
            <person name="Klenk H.-P."/>
            <person name="Woyke T."/>
        </authorList>
    </citation>
    <scope>NUCLEOTIDE SEQUENCE [LARGE SCALE GENOMIC DNA]</scope>
    <source>
        <strain evidence="3 4">XJ-54</strain>
    </source>
</reference>
<feature type="signal peptide" evidence="1">
    <location>
        <begin position="1"/>
        <end position="29"/>
    </location>
</feature>
<dbReference type="Proteomes" id="UP000004691">
    <property type="component" value="Unassembled WGS sequence"/>
</dbReference>
<gene>
    <name evidence="3" type="ORF">SacxiDRAFT_0445</name>
</gene>
<evidence type="ECO:0000313" key="4">
    <source>
        <dbReference type="Proteomes" id="UP000004691"/>
    </source>
</evidence>
<dbReference type="PANTHER" id="PTHR43784:SF2">
    <property type="entry name" value="GDSL-LIKE LIPASE_ACYLHYDROLASE, PUTATIVE (AFU_ORTHOLOGUE AFUA_2G00820)-RELATED"/>
    <property type="match status" value="1"/>
</dbReference>
<dbReference type="RefSeq" id="WP_006236824.1">
    <property type="nucleotide sequence ID" value="NZ_JH636049.1"/>
</dbReference>
<keyword evidence="4" id="KW-1185">Reference proteome</keyword>
<dbReference type="AlphaFoldDB" id="I0UXW8"/>
<evidence type="ECO:0000259" key="2">
    <source>
        <dbReference type="Pfam" id="PF13472"/>
    </source>
</evidence>
<dbReference type="InterPro" id="IPR013830">
    <property type="entry name" value="SGNH_hydro"/>
</dbReference>
<dbReference type="Pfam" id="PF13472">
    <property type="entry name" value="Lipase_GDSL_2"/>
    <property type="match status" value="1"/>
</dbReference>
<dbReference type="InterPro" id="IPR036514">
    <property type="entry name" value="SGNH_hydro_sf"/>
</dbReference>
<protein>
    <submittedName>
        <fullName evidence="3">Lysophospholipase L1-like esterase</fullName>
    </submittedName>
</protein>
<dbReference type="HOGENOM" id="CLU_029872_1_0_11"/>
<feature type="domain" description="SGNH hydrolase-type esterase" evidence="2">
    <location>
        <begin position="213"/>
        <end position="400"/>
    </location>
</feature>
<sequence>MSRTRSRIAASVVSAFTSLALIAPLPAAAEPSPPPQAGWVGSWHAAMTGPARSGPSLDGFTDTTLRQVAHLSVGGDSVRVRLSNAYGQSPLVVGSVTVAPRPDSGAGTPDVDAGALVPVTFGGRTSVTVPAGADWVSDPVNVTVPDDSDLAVSLYLPGPTGPATFHARGYATSFTATGDATTDPGAAFTALDTSRYFLSGVDVTARAKGSVVFFGDSITDGVVSSVDANLRYPDQVADRLLERPEPQECGVLNSGISGNRLLTDAGSSGDSALSRFERDVVSRQGVRSVVLLEGINDIGGSRGAVEPEQLIAVYRQFIARAHDAGIEVIGATLTPFEGAGYYTEAGEADRQAVNEWIRTSGEFDAVVDLDAAVRDPEHPTRFLPAYDIGDHLHPNDAGFAAMAEAIDLRTIC</sequence>
<name>I0UXW8_9PSEU</name>
<evidence type="ECO:0000256" key="1">
    <source>
        <dbReference type="SAM" id="SignalP"/>
    </source>
</evidence>
<feature type="chain" id="PRO_5003634460" evidence="1">
    <location>
        <begin position="30"/>
        <end position="412"/>
    </location>
</feature>
<dbReference type="OrthoDB" id="1828825at2"/>
<dbReference type="EMBL" id="JH636049">
    <property type="protein sequence ID" value="EID52721.1"/>
    <property type="molecule type" value="Genomic_DNA"/>
</dbReference>
<accession>I0UXW8</accession>
<dbReference type="PANTHER" id="PTHR43784">
    <property type="entry name" value="GDSL-LIKE LIPASE/ACYLHYDROLASE, PUTATIVE (AFU_ORTHOLOGUE AFUA_2G00820)-RELATED"/>
    <property type="match status" value="1"/>
</dbReference>
<dbReference type="Gene3D" id="3.40.50.1110">
    <property type="entry name" value="SGNH hydrolase"/>
    <property type="match status" value="1"/>
</dbReference>